<name>A0A174J334_9FIRM</name>
<keyword evidence="1" id="KW-0285">Flavoprotein</keyword>
<dbReference type="PANTHER" id="PTHR43278">
    <property type="entry name" value="NAD(P)H-DEPENDENT FMN-CONTAINING OXIDOREDUCTASE YWQN-RELATED"/>
    <property type="match status" value="1"/>
</dbReference>
<dbReference type="RefSeq" id="WP_025529617.1">
    <property type="nucleotide sequence ID" value="NZ_CABIXC010000014.1"/>
</dbReference>
<dbReference type="SUPFAM" id="SSF52218">
    <property type="entry name" value="Flavoproteins"/>
    <property type="match status" value="1"/>
</dbReference>
<organism evidence="4 6">
    <name type="scientific">Hungatella hathewayi</name>
    <dbReference type="NCBI Taxonomy" id="154046"/>
    <lineage>
        <taxon>Bacteria</taxon>
        <taxon>Bacillati</taxon>
        <taxon>Bacillota</taxon>
        <taxon>Clostridia</taxon>
        <taxon>Lachnospirales</taxon>
        <taxon>Lachnospiraceae</taxon>
        <taxon>Hungatella</taxon>
    </lineage>
</organism>
<dbReference type="OrthoDB" id="9805976at2"/>
<feature type="domain" description="NADPH-dependent FMN reductase-like" evidence="3">
    <location>
        <begin position="1"/>
        <end position="141"/>
    </location>
</feature>
<dbReference type="InterPro" id="IPR029039">
    <property type="entry name" value="Flavoprotein-like_sf"/>
</dbReference>
<dbReference type="InterPro" id="IPR051796">
    <property type="entry name" value="ISF_SsuE-like"/>
</dbReference>
<evidence type="ECO:0000256" key="2">
    <source>
        <dbReference type="ARBA" id="ARBA00022643"/>
    </source>
</evidence>
<sequence>MNILVVTGSPRKGGNTEILADAFAQAAKESGHEVTVRKLSRLKVGPCLACEYCFTHDGVCVQNDDMNEILQDVHKADMLVLASPVYWFDISAQIKCFIDRMYACAKTGFHITSAAMLLDSGSPGVYNAAQAQLKDICDYLKWENKGAFTAPGMVEKGSIYQSAALAQVRTFAENL</sequence>
<dbReference type="PANTHER" id="PTHR43278:SF4">
    <property type="entry name" value="NAD(P)H-DEPENDENT FMN-CONTAINING OXIDOREDUCTASE YWQN-RELATED"/>
    <property type="match status" value="1"/>
</dbReference>
<reference evidence="4 6" key="1">
    <citation type="submission" date="2015-09" db="EMBL/GenBank/DDBJ databases">
        <authorList>
            <consortium name="Pathogen Informatics"/>
        </authorList>
    </citation>
    <scope>NUCLEOTIDE SEQUENCE [LARGE SCALE GENOMIC DNA]</scope>
    <source>
        <strain evidence="4 6">2789STDY5608850</strain>
    </source>
</reference>
<protein>
    <submittedName>
        <fullName evidence="5">Flavodoxin family protein</fullName>
    </submittedName>
    <submittedName>
        <fullName evidence="4">Multimeric flavodoxin WrbA family protein</fullName>
        <ecNumber evidence="4">1.-.-.-</ecNumber>
    </submittedName>
</protein>
<dbReference type="Proteomes" id="UP000095651">
    <property type="component" value="Unassembled WGS sequence"/>
</dbReference>
<dbReference type="EMBL" id="CYZE01000014">
    <property type="protein sequence ID" value="CUO91555.1"/>
    <property type="molecule type" value="Genomic_DNA"/>
</dbReference>
<dbReference type="EMBL" id="QTJW01000008">
    <property type="protein sequence ID" value="RGD70192.1"/>
    <property type="molecule type" value="Genomic_DNA"/>
</dbReference>
<dbReference type="GO" id="GO:0016491">
    <property type="term" value="F:oxidoreductase activity"/>
    <property type="evidence" value="ECO:0007669"/>
    <property type="project" value="UniProtKB-KW"/>
</dbReference>
<evidence type="ECO:0000313" key="6">
    <source>
        <dbReference type="Proteomes" id="UP000095651"/>
    </source>
</evidence>
<dbReference type="InterPro" id="IPR005025">
    <property type="entry name" value="FMN_Rdtase-like_dom"/>
</dbReference>
<proteinExistence type="predicted"/>
<reference evidence="5 7" key="2">
    <citation type="submission" date="2018-08" db="EMBL/GenBank/DDBJ databases">
        <title>A genome reference for cultivated species of the human gut microbiota.</title>
        <authorList>
            <person name="Zou Y."/>
            <person name="Xue W."/>
            <person name="Luo G."/>
        </authorList>
    </citation>
    <scope>NUCLEOTIDE SEQUENCE [LARGE SCALE GENOMIC DNA]</scope>
    <source>
        <strain evidence="5 7">AF19-13AC</strain>
    </source>
</reference>
<dbReference type="AlphaFoldDB" id="A0A174J334"/>
<keyword evidence="4" id="KW-0560">Oxidoreductase</keyword>
<accession>A0A174J334</accession>
<evidence type="ECO:0000313" key="5">
    <source>
        <dbReference type="EMBL" id="RGD70192.1"/>
    </source>
</evidence>
<evidence type="ECO:0000313" key="7">
    <source>
        <dbReference type="Proteomes" id="UP000261023"/>
    </source>
</evidence>
<evidence type="ECO:0000259" key="3">
    <source>
        <dbReference type="Pfam" id="PF03358"/>
    </source>
</evidence>
<keyword evidence="2" id="KW-0288">FMN</keyword>
<evidence type="ECO:0000256" key="1">
    <source>
        <dbReference type="ARBA" id="ARBA00022630"/>
    </source>
</evidence>
<gene>
    <name evidence="4" type="primary">ywqN_2</name>
    <name evidence="5" type="ORF">DWX31_13755</name>
    <name evidence="4" type="ORF">ERS852407_04386</name>
</gene>
<dbReference type="Pfam" id="PF03358">
    <property type="entry name" value="FMN_red"/>
    <property type="match status" value="1"/>
</dbReference>
<dbReference type="Proteomes" id="UP000261023">
    <property type="component" value="Unassembled WGS sequence"/>
</dbReference>
<evidence type="ECO:0000313" key="4">
    <source>
        <dbReference type="EMBL" id="CUO91555.1"/>
    </source>
</evidence>
<dbReference type="EC" id="1.-.-.-" evidence="4"/>
<dbReference type="Gene3D" id="3.40.50.360">
    <property type="match status" value="1"/>
</dbReference>